<keyword evidence="2" id="KW-0747">Spliceosome</keyword>
<evidence type="ECO:0000256" key="2">
    <source>
        <dbReference type="RuleBase" id="RU367126"/>
    </source>
</evidence>
<dbReference type="Pfam" id="PF22675">
    <property type="entry name" value="KH-I_KHDC4-BBP"/>
    <property type="match status" value="1"/>
</dbReference>
<dbReference type="InterPro" id="IPR045071">
    <property type="entry name" value="BBP-like"/>
</dbReference>
<reference evidence="4 5" key="1">
    <citation type="submission" date="2019-01" db="EMBL/GenBank/DDBJ databases">
        <title>Genomes sequencing and comparative genomics of infectious freshwater microsporidia, Cucumispora dikerogammari and Thelohania contejeani.</title>
        <authorList>
            <person name="Cormier A."/>
            <person name="Giraud I."/>
            <person name="Wattier R."/>
            <person name="Teixeira M."/>
            <person name="Grandjean F."/>
            <person name="Rigaud T."/>
            <person name="Cordaux R."/>
        </authorList>
    </citation>
    <scope>NUCLEOTIDE SEQUENCE [LARGE SCALE GENOMIC DNA]</scope>
    <source>
        <strain evidence="4">T1</strain>
        <tissue evidence="4">Spores</tissue>
    </source>
</reference>
<organism evidence="4 5">
    <name type="scientific">Astathelohania contejeani</name>
    <dbReference type="NCBI Taxonomy" id="164912"/>
    <lineage>
        <taxon>Eukaryota</taxon>
        <taxon>Fungi</taxon>
        <taxon>Fungi incertae sedis</taxon>
        <taxon>Microsporidia</taxon>
        <taxon>Astathelohaniidae</taxon>
        <taxon>Astathelohania</taxon>
    </lineage>
</organism>
<keyword evidence="2" id="KW-0508">mRNA splicing</keyword>
<keyword evidence="2" id="KW-0863">Zinc-finger</keyword>
<dbReference type="PANTHER" id="PTHR11208">
    <property type="entry name" value="RNA-BINDING PROTEIN RELATED"/>
    <property type="match status" value="1"/>
</dbReference>
<dbReference type="Gene3D" id="3.30.1370.10">
    <property type="entry name" value="K Homology domain, type 1"/>
    <property type="match status" value="1"/>
</dbReference>
<proteinExistence type="inferred from homology"/>
<protein>
    <recommendedName>
        <fullName evidence="2">Branchpoint-bridging protein</fullName>
    </recommendedName>
</protein>
<dbReference type="InterPro" id="IPR004087">
    <property type="entry name" value="KH_dom"/>
</dbReference>
<comment type="function">
    <text evidence="2">Necessary for the splicing of pre-mRNA. Has a role in the recognition of the branch site (5'-UACUAAC-3'), the pyrimidine tract and the 3'-splice site at the 3'-end of introns.</text>
</comment>
<evidence type="ECO:0000313" key="5">
    <source>
        <dbReference type="Proteomes" id="UP001516464"/>
    </source>
</evidence>
<dbReference type="PANTHER" id="PTHR11208:SF45">
    <property type="entry name" value="SPLICING FACTOR 1"/>
    <property type="match status" value="1"/>
</dbReference>
<accession>A0ABQ7HVR7</accession>
<evidence type="ECO:0000313" key="4">
    <source>
        <dbReference type="EMBL" id="KAF7679668.1"/>
    </source>
</evidence>
<keyword evidence="5" id="KW-1185">Reference proteome</keyword>
<dbReference type="InterPro" id="IPR055256">
    <property type="entry name" value="KH_1_KHDC4/BBP-like"/>
</dbReference>
<gene>
    <name evidence="4" type="primary">BBP</name>
    <name evidence="4" type="ORF">TCON_2531</name>
</gene>
<sequence length="218" mass="25501">MKFGPPKQITYPSYISINIESMGIENYMISLRLDNINQKIKNTSNINLLKKYQTIKQYLINEAKKYNPEVREPTEYKIGSRYVEKVYIPVSEYPHINFMGLLLGPRGSTLKNLEQEANIRISIKGKGSFKDESEEPLHCKIGADTIQDLENGVILIENIIESAIDIPEIENKLKVSQLKELALMAGSFKEINEKKKPIRNNYTDWEKYYFWWYFYNSK</sequence>
<dbReference type="InterPro" id="IPR036612">
    <property type="entry name" value="KH_dom_type_1_sf"/>
</dbReference>
<comment type="similarity">
    <text evidence="2">Belongs to the BBP/SF1 family.</text>
</comment>
<dbReference type="SMART" id="SM00322">
    <property type="entry name" value="KH"/>
    <property type="match status" value="1"/>
</dbReference>
<keyword evidence="2" id="KW-0862">Zinc</keyword>
<feature type="domain" description="K Homology" evidence="3">
    <location>
        <begin position="80"/>
        <end position="161"/>
    </location>
</feature>
<comment type="subcellular location">
    <subcellularLocation>
        <location evidence="2">Nucleus</location>
    </subcellularLocation>
</comment>
<evidence type="ECO:0000256" key="1">
    <source>
        <dbReference type="ARBA" id="ARBA00022884"/>
    </source>
</evidence>
<comment type="caution">
    <text evidence="4">The sequence shown here is derived from an EMBL/GenBank/DDBJ whole genome shotgun (WGS) entry which is preliminary data.</text>
</comment>
<evidence type="ECO:0000259" key="3">
    <source>
        <dbReference type="SMART" id="SM00322"/>
    </source>
</evidence>
<keyword evidence="2" id="KW-0507">mRNA processing</keyword>
<keyword evidence="2" id="KW-0479">Metal-binding</keyword>
<keyword evidence="2" id="KW-0539">Nucleus</keyword>
<dbReference type="SUPFAM" id="SSF54791">
    <property type="entry name" value="Eukaryotic type KH-domain (KH-domain type I)"/>
    <property type="match status" value="1"/>
</dbReference>
<keyword evidence="1" id="KW-0694">RNA-binding</keyword>
<name>A0ABQ7HVR7_9MICR</name>
<dbReference type="EMBL" id="SBIQ01000345">
    <property type="protein sequence ID" value="KAF7679668.1"/>
    <property type="molecule type" value="Genomic_DNA"/>
</dbReference>
<dbReference type="Proteomes" id="UP001516464">
    <property type="component" value="Unassembled WGS sequence"/>
</dbReference>